<organism evidence="2 3">
    <name type="scientific">Saccharomonospora viridis</name>
    <dbReference type="NCBI Taxonomy" id="1852"/>
    <lineage>
        <taxon>Bacteria</taxon>
        <taxon>Bacillati</taxon>
        <taxon>Actinomycetota</taxon>
        <taxon>Actinomycetes</taxon>
        <taxon>Pseudonocardiales</taxon>
        <taxon>Pseudonocardiaceae</taxon>
        <taxon>Saccharomonospora</taxon>
    </lineage>
</organism>
<evidence type="ECO:0000256" key="1">
    <source>
        <dbReference type="SAM" id="MobiDB-lite"/>
    </source>
</evidence>
<name>A0A837D991_9PSEU</name>
<feature type="region of interest" description="Disordered" evidence="1">
    <location>
        <begin position="1"/>
        <end position="23"/>
    </location>
</feature>
<dbReference type="AlphaFoldDB" id="A0A837D991"/>
<comment type="caution">
    <text evidence="2">The sequence shown here is derived from an EMBL/GenBank/DDBJ whole genome shotgun (WGS) entry which is preliminary data.</text>
</comment>
<protein>
    <submittedName>
        <fullName evidence="2">Uncharacterized protein</fullName>
    </submittedName>
</protein>
<accession>A0A837D991</accession>
<dbReference type="Proteomes" id="UP000030848">
    <property type="component" value="Unassembled WGS sequence"/>
</dbReference>
<sequence length="57" mass="5929">MTGGRPSLADDDAKCASPLKGRSSPWRLRLGGCAMRQRTAADRHVFPGSVGAVSSVS</sequence>
<evidence type="ECO:0000313" key="3">
    <source>
        <dbReference type="Proteomes" id="UP000030848"/>
    </source>
</evidence>
<proteinExistence type="predicted"/>
<evidence type="ECO:0000313" key="2">
    <source>
        <dbReference type="EMBL" id="KHF42346.1"/>
    </source>
</evidence>
<gene>
    <name evidence="2" type="ORF">MINT15_38630</name>
</gene>
<reference evidence="2 3" key="1">
    <citation type="submission" date="2014-10" db="EMBL/GenBank/DDBJ databases">
        <title>Genome sequence of Micropolyspora internatus JCM3315.</title>
        <authorList>
            <person name="Shin S.-K."/>
            <person name="Yi H."/>
        </authorList>
    </citation>
    <scope>NUCLEOTIDE SEQUENCE [LARGE SCALE GENOMIC DNA]</scope>
    <source>
        <strain evidence="2 3">JCM 3315</strain>
    </source>
</reference>
<dbReference type="EMBL" id="JRZE01000007">
    <property type="protein sequence ID" value="KHF42346.1"/>
    <property type="molecule type" value="Genomic_DNA"/>
</dbReference>